<organism evidence="1 2">
    <name type="scientific">Flavobacterium branchiarum</name>
    <dbReference type="NCBI Taxonomy" id="1114870"/>
    <lineage>
        <taxon>Bacteria</taxon>
        <taxon>Pseudomonadati</taxon>
        <taxon>Bacteroidota</taxon>
        <taxon>Flavobacteriia</taxon>
        <taxon>Flavobacteriales</taxon>
        <taxon>Flavobacteriaceae</taxon>
        <taxon>Flavobacterium</taxon>
    </lineage>
</organism>
<keyword evidence="2" id="KW-1185">Reference proteome</keyword>
<proteinExistence type="predicted"/>
<gene>
    <name evidence="1" type="ORF">ACFFUQ_20215</name>
</gene>
<evidence type="ECO:0000313" key="1">
    <source>
        <dbReference type="EMBL" id="MFB9066350.1"/>
    </source>
</evidence>
<sequence>MIQEIIKKYDYFSDAQIKNVSYTYPTGQGANVAVQIECCNTQNDYDWELINIVFNDITFVRFIGYGDSIGSVIDMAFIKIEEDEIVFDFFGLFDADNQTLGENPESDFIIRCKKVDYQVIEVYK</sequence>
<dbReference type="Proteomes" id="UP001589589">
    <property type="component" value="Unassembled WGS sequence"/>
</dbReference>
<accession>A0ABV5FS14</accession>
<protein>
    <submittedName>
        <fullName evidence="1">Uncharacterized protein</fullName>
    </submittedName>
</protein>
<name>A0ABV5FS14_9FLAO</name>
<reference evidence="1 2" key="1">
    <citation type="submission" date="2024-09" db="EMBL/GenBank/DDBJ databases">
        <authorList>
            <person name="Sun Q."/>
            <person name="Mori K."/>
        </authorList>
    </citation>
    <scope>NUCLEOTIDE SEQUENCE [LARGE SCALE GENOMIC DNA]</scope>
    <source>
        <strain evidence="1 2">CECT 7908</strain>
    </source>
</reference>
<comment type="caution">
    <text evidence="1">The sequence shown here is derived from an EMBL/GenBank/DDBJ whole genome shotgun (WGS) entry which is preliminary data.</text>
</comment>
<dbReference type="EMBL" id="JBHMEX010000066">
    <property type="protein sequence ID" value="MFB9066350.1"/>
    <property type="molecule type" value="Genomic_DNA"/>
</dbReference>
<evidence type="ECO:0000313" key="2">
    <source>
        <dbReference type="Proteomes" id="UP001589589"/>
    </source>
</evidence>
<dbReference type="RefSeq" id="WP_290263595.1">
    <property type="nucleotide sequence ID" value="NZ_JAUFQQ010000003.1"/>
</dbReference>